<dbReference type="EMBL" id="FUIG01000046">
    <property type="protein sequence ID" value="SJM34031.1"/>
    <property type="molecule type" value="Genomic_DNA"/>
</dbReference>
<evidence type="ECO:0000256" key="1">
    <source>
        <dbReference type="ARBA" id="ARBA00022747"/>
    </source>
</evidence>
<gene>
    <name evidence="3" type="ORF">BQ8482_380214</name>
</gene>
<dbReference type="Gene3D" id="3.90.220.20">
    <property type="entry name" value="DNA methylase specificity domains"/>
    <property type="match status" value="2"/>
</dbReference>
<dbReference type="GO" id="GO:0009307">
    <property type="term" value="P:DNA restriction-modification system"/>
    <property type="evidence" value="ECO:0007669"/>
    <property type="project" value="UniProtKB-KW"/>
</dbReference>
<evidence type="ECO:0008006" key="5">
    <source>
        <dbReference type="Google" id="ProtNLM"/>
    </source>
</evidence>
<keyword evidence="4" id="KW-1185">Reference proteome</keyword>
<dbReference type="AlphaFoldDB" id="A0A2P9AS86"/>
<dbReference type="SUPFAM" id="SSF116734">
    <property type="entry name" value="DNA methylase specificity domain"/>
    <property type="match status" value="2"/>
</dbReference>
<evidence type="ECO:0000313" key="4">
    <source>
        <dbReference type="Proteomes" id="UP000245698"/>
    </source>
</evidence>
<keyword evidence="1" id="KW-0680">Restriction system</keyword>
<dbReference type="RefSeq" id="WP_133254852.1">
    <property type="nucleotide sequence ID" value="NZ_FUIG01000046.1"/>
</dbReference>
<evidence type="ECO:0000256" key="2">
    <source>
        <dbReference type="ARBA" id="ARBA00023125"/>
    </source>
</evidence>
<reference evidence="4" key="1">
    <citation type="submission" date="2016-12" db="EMBL/GenBank/DDBJ databases">
        <authorList>
            <person name="Brunel B."/>
        </authorList>
    </citation>
    <scope>NUCLEOTIDE SEQUENCE [LARGE SCALE GENOMIC DNA]</scope>
</reference>
<organism evidence="3 4">
    <name type="scientific">Mesorhizobium delmotii</name>
    <dbReference type="NCBI Taxonomy" id="1631247"/>
    <lineage>
        <taxon>Bacteria</taxon>
        <taxon>Pseudomonadati</taxon>
        <taxon>Pseudomonadota</taxon>
        <taxon>Alphaproteobacteria</taxon>
        <taxon>Hyphomicrobiales</taxon>
        <taxon>Phyllobacteriaceae</taxon>
        <taxon>Mesorhizobium</taxon>
    </lineage>
</organism>
<dbReference type="InterPro" id="IPR044946">
    <property type="entry name" value="Restrct_endonuc_typeI_TRD_sf"/>
</dbReference>
<keyword evidence="2" id="KW-0238">DNA-binding</keyword>
<name>A0A2P9AS86_9HYPH</name>
<dbReference type="InterPro" id="IPR052021">
    <property type="entry name" value="Type-I_RS_S_subunit"/>
</dbReference>
<dbReference type="PANTHER" id="PTHR30408:SF13">
    <property type="entry name" value="TYPE I RESTRICTION ENZYME HINDI SPECIFICITY SUBUNIT"/>
    <property type="match status" value="1"/>
</dbReference>
<protein>
    <recommendedName>
        <fullName evidence="5">Restriction endonuclease subunit S</fullName>
    </recommendedName>
</protein>
<proteinExistence type="predicted"/>
<sequence>MTTTTLRDLLIDSRDGEWGESQAGAGRVRMRVIRGTDFPDVRQGDFQGVPLRYLEQRHAIRKRLQFNDILLETAGGTADRPTGRTALVTRRVLDGLGEDVTCASFARFIRIDPDKAEPAFVFWLLQHHYAARNLLQFHLQHTGVARFQFTTFADTFVLRLPDRDQQQRVASILAAYDDLIEVNRRRIALLEEMARRLFDEWFVRMRFPGREADATVGAANGPLPEGWEWRSLPEVCVQPNGIQTGPFGSQLHQADYVDEGVPVVMPMNMIGFRIAKDKIAYISEQKANELVRHRMVIGDVAYGRRGDIGRRAYISSRENGWFCGTGCLRLRPDPTRIGSRYFFDALGHPTTLGAIRARAQGATMPNLSAGAMSGVPVLVPPPALQGTYDDIAGHWAELSASLVASNTNLSAQRDLLLPRLMSGELALTAAERELEDAA</sequence>
<evidence type="ECO:0000313" key="3">
    <source>
        <dbReference type="EMBL" id="SJM34031.1"/>
    </source>
</evidence>
<dbReference type="GO" id="GO:0003677">
    <property type="term" value="F:DNA binding"/>
    <property type="evidence" value="ECO:0007669"/>
    <property type="project" value="UniProtKB-KW"/>
</dbReference>
<dbReference type="PANTHER" id="PTHR30408">
    <property type="entry name" value="TYPE-1 RESTRICTION ENZYME ECOKI SPECIFICITY PROTEIN"/>
    <property type="match status" value="1"/>
</dbReference>
<dbReference type="Proteomes" id="UP000245698">
    <property type="component" value="Unassembled WGS sequence"/>
</dbReference>
<accession>A0A2P9AS86</accession>